<organism evidence="4 5">
    <name type="scientific">Larkinella knui</name>
    <dbReference type="NCBI Taxonomy" id="2025310"/>
    <lineage>
        <taxon>Bacteria</taxon>
        <taxon>Pseudomonadati</taxon>
        <taxon>Bacteroidota</taxon>
        <taxon>Cytophagia</taxon>
        <taxon>Cytophagales</taxon>
        <taxon>Spirosomataceae</taxon>
        <taxon>Larkinella</taxon>
    </lineage>
</organism>
<name>A0A3P1CYE3_9BACT</name>
<evidence type="ECO:0000259" key="3">
    <source>
        <dbReference type="PROSITE" id="PS51186"/>
    </source>
</evidence>
<dbReference type="Pfam" id="PF00583">
    <property type="entry name" value="Acetyltransf_1"/>
    <property type="match status" value="1"/>
</dbReference>
<dbReference type="InterPro" id="IPR050832">
    <property type="entry name" value="Bact_Acetyltransf"/>
</dbReference>
<keyword evidence="5" id="KW-1185">Reference proteome</keyword>
<keyword evidence="2" id="KW-0012">Acyltransferase</keyword>
<dbReference type="OrthoDB" id="9803233at2"/>
<evidence type="ECO:0000256" key="1">
    <source>
        <dbReference type="ARBA" id="ARBA00022679"/>
    </source>
</evidence>
<dbReference type="EMBL" id="RQJP01000001">
    <property type="protein sequence ID" value="RRB18452.1"/>
    <property type="molecule type" value="Genomic_DNA"/>
</dbReference>
<keyword evidence="1 4" id="KW-0808">Transferase</keyword>
<dbReference type="PANTHER" id="PTHR43877:SF2">
    <property type="entry name" value="AMINOALKYLPHOSPHONATE N-ACETYLTRANSFERASE-RELATED"/>
    <property type="match status" value="1"/>
</dbReference>
<dbReference type="PROSITE" id="PS51186">
    <property type="entry name" value="GNAT"/>
    <property type="match status" value="1"/>
</dbReference>
<dbReference type="InterPro" id="IPR016181">
    <property type="entry name" value="Acyl_CoA_acyltransferase"/>
</dbReference>
<sequence>MIRELDADLWKRYQPYQAKYDAFNKVDDSARVVIVFQADQPAGCGCYRPISEPDCVEIKRMFVKPAGRGRGLATRILRELEIWAAEEGYKTARLETGIKQPEALALYEKAGYHHIEKYGPYVGLNTSICLEKSLS</sequence>
<gene>
    <name evidence="4" type="ORF">EHT87_06630</name>
</gene>
<feature type="domain" description="N-acetyltransferase" evidence="3">
    <location>
        <begin position="1"/>
        <end position="135"/>
    </location>
</feature>
<dbReference type="Gene3D" id="3.40.630.30">
    <property type="match status" value="1"/>
</dbReference>
<dbReference type="InterPro" id="IPR000182">
    <property type="entry name" value="GNAT_dom"/>
</dbReference>
<proteinExistence type="predicted"/>
<dbReference type="PANTHER" id="PTHR43877">
    <property type="entry name" value="AMINOALKYLPHOSPHONATE N-ACETYLTRANSFERASE-RELATED-RELATED"/>
    <property type="match status" value="1"/>
</dbReference>
<evidence type="ECO:0000313" key="5">
    <source>
        <dbReference type="Proteomes" id="UP000274271"/>
    </source>
</evidence>
<evidence type="ECO:0000313" key="4">
    <source>
        <dbReference type="EMBL" id="RRB18452.1"/>
    </source>
</evidence>
<dbReference type="AlphaFoldDB" id="A0A3P1CYE3"/>
<dbReference type="Proteomes" id="UP000274271">
    <property type="component" value="Unassembled WGS sequence"/>
</dbReference>
<dbReference type="SUPFAM" id="SSF55729">
    <property type="entry name" value="Acyl-CoA N-acyltransferases (Nat)"/>
    <property type="match status" value="1"/>
</dbReference>
<accession>A0A3P1CYE3</accession>
<comment type="caution">
    <text evidence="4">The sequence shown here is derived from an EMBL/GenBank/DDBJ whole genome shotgun (WGS) entry which is preliminary data.</text>
</comment>
<dbReference type="CDD" id="cd04301">
    <property type="entry name" value="NAT_SF"/>
    <property type="match status" value="1"/>
</dbReference>
<protein>
    <submittedName>
        <fullName evidence="4">GNAT family N-acetyltransferase</fullName>
    </submittedName>
</protein>
<reference evidence="4 5" key="1">
    <citation type="submission" date="2018-11" db="EMBL/GenBank/DDBJ databases">
        <authorList>
            <person name="Zhou Z."/>
            <person name="Wang G."/>
        </authorList>
    </citation>
    <scope>NUCLEOTIDE SEQUENCE [LARGE SCALE GENOMIC DNA]</scope>
    <source>
        <strain evidence="4 5">KCTC42998</strain>
    </source>
</reference>
<dbReference type="GO" id="GO:0016747">
    <property type="term" value="F:acyltransferase activity, transferring groups other than amino-acyl groups"/>
    <property type="evidence" value="ECO:0007669"/>
    <property type="project" value="InterPro"/>
</dbReference>
<evidence type="ECO:0000256" key="2">
    <source>
        <dbReference type="ARBA" id="ARBA00023315"/>
    </source>
</evidence>